<dbReference type="EMBL" id="OV725081">
    <property type="protein sequence ID" value="CAH1403754.1"/>
    <property type="molecule type" value="Genomic_DNA"/>
</dbReference>
<evidence type="ECO:0000313" key="2">
    <source>
        <dbReference type="EMBL" id="CAH1403754.1"/>
    </source>
</evidence>
<feature type="region of interest" description="Disordered" evidence="1">
    <location>
        <begin position="1"/>
        <end position="62"/>
    </location>
</feature>
<feature type="compositionally biased region" description="Basic and acidic residues" evidence="1">
    <location>
        <begin position="23"/>
        <end position="32"/>
    </location>
</feature>
<dbReference type="AlphaFoldDB" id="A0A9P0HKE3"/>
<accession>A0A9P0HKE3</accession>
<reference evidence="2" key="1">
    <citation type="submission" date="2022-01" db="EMBL/GenBank/DDBJ databases">
        <authorList>
            <person name="King R."/>
        </authorList>
    </citation>
    <scope>NUCLEOTIDE SEQUENCE</scope>
</reference>
<feature type="compositionally biased region" description="Basic and acidic residues" evidence="1">
    <location>
        <begin position="1"/>
        <end position="16"/>
    </location>
</feature>
<evidence type="ECO:0000256" key="1">
    <source>
        <dbReference type="SAM" id="MobiDB-lite"/>
    </source>
</evidence>
<name>A0A9P0HKE3_NEZVI</name>
<protein>
    <submittedName>
        <fullName evidence="2">Uncharacterized protein</fullName>
    </submittedName>
</protein>
<proteinExistence type="predicted"/>
<sequence>MSVETHPTDPSDRETAEEGVEQTLEKKVRKSIEIGSPRMSRPQQKVKPKLVTPSPDLDPGKVRKQRAEAICHVLPGSVIRRRQRHS</sequence>
<dbReference type="Proteomes" id="UP001152798">
    <property type="component" value="Chromosome 5"/>
</dbReference>
<evidence type="ECO:0000313" key="3">
    <source>
        <dbReference type="Proteomes" id="UP001152798"/>
    </source>
</evidence>
<gene>
    <name evidence="2" type="ORF">NEZAVI_LOCUS12312</name>
</gene>
<organism evidence="2 3">
    <name type="scientific">Nezara viridula</name>
    <name type="common">Southern green stink bug</name>
    <name type="synonym">Cimex viridulus</name>
    <dbReference type="NCBI Taxonomy" id="85310"/>
    <lineage>
        <taxon>Eukaryota</taxon>
        <taxon>Metazoa</taxon>
        <taxon>Ecdysozoa</taxon>
        <taxon>Arthropoda</taxon>
        <taxon>Hexapoda</taxon>
        <taxon>Insecta</taxon>
        <taxon>Pterygota</taxon>
        <taxon>Neoptera</taxon>
        <taxon>Paraneoptera</taxon>
        <taxon>Hemiptera</taxon>
        <taxon>Heteroptera</taxon>
        <taxon>Panheteroptera</taxon>
        <taxon>Pentatomomorpha</taxon>
        <taxon>Pentatomoidea</taxon>
        <taxon>Pentatomidae</taxon>
        <taxon>Pentatominae</taxon>
        <taxon>Nezara</taxon>
    </lineage>
</organism>
<keyword evidence="3" id="KW-1185">Reference proteome</keyword>